<dbReference type="EMBL" id="LAZR01010247">
    <property type="protein sequence ID" value="KKM68011.1"/>
    <property type="molecule type" value="Genomic_DNA"/>
</dbReference>
<name>A0A0F9JZW8_9ZZZZ</name>
<dbReference type="AlphaFoldDB" id="A0A0F9JZW8"/>
<proteinExistence type="predicted"/>
<accession>A0A0F9JZW8</accession>
<gene>
    <name evidence="1" type="ORF">LCGC14_1465180</name>
</gene>
<organism evidence="1">
    <name type="scientific">marine sediment metagenome</name>
    <dbReference type="NCBI Taxonomy" id="412755"/>
    <lineage>
        <taxon>unclassified sequences</taxon>
        <taxon>metagenomes</taxon>
        <taxon>ecological metagenomes</taxon>
    </lineage>
</organism>
<protein>
    <submittedName>
        <fullName evidence="1">Uncharacterized protein</fullName>
    </submittedName>
</protein>
<sequence>MKAKCIDIPFLHHAAATVNSLPVWERQRVQQQADLNRALFKREYGCEVGSEAYYALFVEAIK</sequence>
<evidence type="ECO:0000313" key="1">
    <source>
        <dbReference type="EMBL" id="KKM68011.1"/>
    </source>
</evidence>
<comment type="caution">
    <text evidence="1">The sequence shown here is derived from an EMBL/GenBank/DDBJ whole genome shotgun (WGS) entry which is preliminary data.</text>
</comment>
<reference evidence="1" key="1">
    <citation type="journal article" date="2015" name="Nature">
        <title>Complex archaea that bridge the gap between prokaryotes and eukaryotes.</title>
        <authorList>
            <person name="Spang A."/>
            <person name="Saw J.H."/>
            <person name="Jorgensen S.L."/>
            <person name="Zaremba-Niedzwiedzka K."/>
            <person name="Martijn J."/>
            <person name="Lind A.E."/>
            <person name="van Eijk R."/>
            <person name="Schleper C."/>
            <person name="Guy L."/>
            <person name="Ettema T.J."/>
        </authorList>
    </citation>
    <scope>NUCLEOTIDE SEQUENCE</scope>
</reference>